<dbReference type="InterPro" id="IPR015424">
    <property type="entry name" value="PyrdxlP-dep_Trfase"/>
</dbReference>
<reference evidence="8" key="1">
    <citation type="submission" date="2022-10" db="EMBL/GenBank/DDBJ databases">
        <title>Completed Genome Sequence of two octocoral isolated bacterium, Endozoicomonas euniceicola EF212T and Endozoicomonas gorgoniicola PS125T.</title>
        <authorList>
            <person name="Chiou Y.-J."/>
            <person name="Chen Y.-H."/>
        </authorList>
    </citation>
    <scope>NUCLEOTIDE SEQUENCE</scope>
    <source>
        <strain evidence="8">EF212</strain>
    </source>
</reference>
<dbReference type="PROSITE" id="PS00105">
    <property type="entry name" value="AA_TRANSFER_CLASS_1"/>
    <property type="match status" value="1"/>
</dbReference>
<keyword evidence="4 6" id="KW-0808">Transferase</keyword>
<dbReference type="SUPFAM" id="SSF53383">
    <property type="entry name" value="PLP-dependent transferases"/>
    <property type="match status" value="1"/>
</dbReference>
<dbReference type="EMBL" id="CP103300">
    <property type="protein sequence ID" value="UYM14419.1"/>
    <property type="molecule type" value="Genomic_DNA"/>
</dbReference>
<dbReference type="Gene3D" id="3.90.1150.10">
    <property type="entry name" value="Aspartate Aminotransferase, domain 1"/>
    <property type="match status" value="1"/>
</dbReference>
<proteinExistence type="inferred from homology"/>
<evidence type="ECO:0000256" key="2">
    <source>
        <dbReference type="ARBA" id="ARBA00007441"/>
    </source>
</evidence>
<dbReference type="Proteomes" id="UP001163255">
    <property type="component" value="Chromosome"/>
</dbReference>
<gene>
    <name evidence="8" type="ORF">NX720_16140</name>
</gene>
<dbReference type="CDD" id="cd00609">
    <property type="entry name" value="AAT_like"/>
    <property type="match status" value="1"/>
</dbReference>
<dbReference type="EC" id="2.6.1.-" evidence="6"/>
<evidence type="ECO:0000259" key="7">
    <source>
        <dbReference type="Pfam" id="PF00155"/>
    </source>
</evidence>
<feature type="domain" description="Aminotransferase class I/classII large" evidence="7">
    <location>
        <begin position="35"/>
        <end position="371"/>
    </location>
</feature>
<dbReference type="GO" id="GO:0008483">
    <property type="term" value="F:transaminase activity"/>
    <property type="evidence" value="ECO:0007669"/>
    <property type="project" value="UniProtKB-KW"/>
</dbReference>
<accession>A0ABY6GQY7</accession>
<evidence type="ECO:0000256" key="3">
    <source>
        <dbReference type="ARBA" id="ARBA00022576"/>
    </source>
</evidence>
<keyword evidence="9" id="KW-1185">Reference proteome</keyword>
<protein>
    <recommendedName>
        <fullName evidence="6">Aminotransferase</fullName>
        <ecNumber evidence="6">2.6.1.-</ecNumber>
    </recommendedName>
</protein>
<dbReference type="InterPro" id="IPR004838">
    <property type="entry name" value="NHTrfase_class1_PyrdxlP-BS"/>
</dbReference>
<evidence type="ECO:0000256" key="6">
    <source>
        <dbReference type="RuleBase" id="RU000481"/>
    </source>
</evidence>
<dbReference type="InterPro" id="IPR015421">
    <property type="entry name" value="PyrdxlP-dep_Trfase_major"/>
</dbReference>
<evidence type="ECO:0000256" key="5">
    <source>
        <dbReference type="ARBA" id="ARBA00022898"/>
    </source>
</evidence>
<dbReference type="RefSeq" id="WP_262595882.1">
    <property type="nucleotide sequence ID" value="NZ_CP103300.1"/>
</dbReference>
<dbReference type="Gene3D" id="3.40.640.10">
    <property type="entry name" value="Type I PLP-dependent aspartate aminotransferase-like (Major domain)"/>
    <property type="match status" value="1"/>
</dbReference>
<keyword evidence="5" id="KW-0663">Pyridoxal phosphate</keyword>
<keyword evidence="3 6" id="KW-0032">Aminotransferase</keyword>
<dbReference type="InterPro" id="IPR015422">
    <property type="entry name" value="PyrdxlP-dep_Trfase_small"/>
</dbReference>
<evidence type="ECO:0000313" key="8">
    <source>
        <dbReference type="EMBL" id="UYM14419.1"/>
    </source>
</evidence>
<dbReference type="PANTHER" id="PTHR46383">
    <property type="entry name" value="ASPARTATE AMINOTRANSFERASE"/>
    <property type="match status" value="1"/>
</dbReference>
<organism evidence="8 9">
    <name type="scientific">Endozoicomonas euniceicola</name>
    <dbReference type="NCBI Taxonomy" id="1234143"/>
    <lineage>
        <taxon>Bacteria</taxon>
        <taxon>Pseudomonadati</taxon>
        <taxon>Pseudomonadota</taxon>
        <taxon>Gammaproteobacteria</taxon>
        <taxon>Oceanospirillales</taxon>
        <taxon>Endozoicomonadaceae</taxon>
        <taxon>Endozoicomonas</taxon>
    </lineage>
</organism>
<comment type="similarity">
    <text evidence="2 6">Belongs to the class-I pyridoxal-phosphate-dependent aminotransferase family.</text>
</comment>
<dbReference type="PANTHER" id="PTHR46383:SF1">
    <property type="entry name" value="ASPARTATE AMINOTRANSFERASE"/>
    <property type="match status" value="1"/>
</dbReference>
<comment type="cofactor">
    <cofactor evidence="1 6">
        <name>pyridoxal 5'-phosphate</name>
        <dbReference type="ChEBI" id="CHEBI:597326"/>
    </cofactor>
</comment>
<name>A0ABY6GQY7_9GAMM</name>
<sequence length="423" mass="46860">MIKVDQLNRNVRGLKPSATLQINEDSNRLIQQGRDIIKLGLGQSPFPVPEVVVSALRLHAHEKDYLPVKGLYSLRETVARYYQRRDGIPRQAEDVLVGPGSKELIFNLQMACEGDLLIPAPSWVSYAPQAQLLGRKVFHLPTKPENHWRLQADELDAFCRQEPERTRILILNYPSNPTGCSYDADSLKALAEVARQYGIIVVADEIYAETTFAGNHQSMSVYYPEGTVISSGLSKWCGAGGWRLGVMLLPDTLRPLQDAMAIIASETFTSISAPTQYAACTAFSESAALDAYLVATRAVLKRISSYMVKRLRAVGLEMEEPVGGFYLLTSFAALRSKLEQKGIFSSKQLCEKLLEETGVALLPGSDFGLDDSQLYTRMAFVDFDGDRALNAINDSSLSEEAFVEANCPKLVQGCHRIENWLSD</sequence>
<evidence type="ECO:0000256" key="4">
    <source>
        <dbReference type="ARBA" id="ARBA00022679"/>
    </source>
</evidence>
<dbReference type="InterPro" id="IPR050596">
    <property type="entry name" value="AspAT/PAT-like"/>
</dbReference>
<dbReference type="Pfam" id="PF00155">
    <property type="entry name" value="Aminotran_1_2"/>
    <property type="match status" value="1"/>
</dbReference>
<dbReference type="InterPro" id="IPR004839">
    <property type="entry name" value="Aminotransferase_I/II_large"/>
</dbReference>
<evidence type="ECO:0000256" key="1">
    <source>
        <dbReference type="ARBA" id="ARBA00001933"/>
    </source>
</evidence>
<evidence type="ECO:0000313" key="9">
    <source>
        <dbReference type="Proteomes" id="UP001163255"/>
    </source>
</evidence>